<evidence type="ECO:0000313" key="2">
    <source>
        <dbReference type="Proteomes" id="UP000801492"/>
    </source>
</evidence>
<dbReference type="PANTHER" id="PTHR46609">
    <property type="entry name" value="EXONUCLEASE, PHAGE-TYPE/RECB, C-TERMINAL DOMAIN-CONTAINING PROTEIN"/>
    <property type="match status" value="1"/>
</dbReference>
<protein>
    <submittedName>
        <fullName evidence="1">Uncharacterized protein</fullName>
    </submittedName>
</protein>
<dbReference type="InterPro" id="IPR011604">
    <property type="entry name" value="PDDEXK-like_dom_sf"/>
</dbReference>
<dbReference type="PANTHER" id="PTHR46609:SF8">
    <property type="entry name" value="YQAJ VIRAL RECOMBINASE DOMAIN-CONTAINING PROTEIN"/>
    <property type="match status" value="1"/>
</dbReference>
<dbReference type="InterPro" id="IPR051703">
    <property type="entry name" value="NF-kappa-B_Signaling_Reg"/>
</dbReference>
<dbReference type="SUPFAM" id="SSF52980">
    <property type="entry name" value="Restriction endonuclease-like"/>
    <property type="match status" value="1"/>
</dbReference>
<reference evidence="1" key="1">
    <citation type="submission" date="2019-08" db="EMBL/GenBank/DDBJ databases">
        <title>The genome of the North American firefly Photinus pyralis.</title>
        <authorList>
            <consortium name="Photinus pyralis genome working group"/>
            <person name="Fallon T.R."/>
            <person name="Sander Lower S.E."/>
            <person name="Weng J.-K."/>
        </authorList>
    </citation>
    <scope>NUCLEOTIDE SEQUENCE</scope>
    <source>
        <strain evidence="1">TRF0915ILg1</strain>
        <tissue evidence="1">Whole body</tissue>
    </source>
</reference>
<dbReference type="Proteomes" id="UP000801492">
    <property type="component" value="Unassembled WGS sequence"/>
</dbReference>
<dbReference type="OrthoDB" id="6777749at2759"/>
<dbReference type="EMBL" id="VTPC01090634">
    <property type="protein sequence ID" value="KAF2882251.1"/>
    <property type="molecule type" value="Genomic_DNA"/>
</dbReference>
<evidence type="ECO:0000313" key="1">
    <source>
        <dbReference type="EMBL" id="KAF2882251.1"/>
    </source>
</evidence>
<dbReference type="GO" id="GO:0006281">
    <property type="term" value="P:DNA repair"/>
    <property type="evidence" value="ECO:0007669"/>
    <property type="project" value="UniProtKB-ARBA"/>
</dbReference>
<keyword evidence="2" id="KW-1185">Reference proteome</keyword>
<proteinExistence type="predicted"/>
<name>A0A8K0CBI9_IGNLU</name>
<organism evidence="1 2">
    <name type="scientific">Ignelater luminosus</name>
    <name type="common">Cucubano</name>
    <name type="synonym">Pyrophorus luminosus</name>
    <dbReference type="NCBI Taxonomy" id="2038154"/>
    <lineage>
        <taxon>Eukaryota</taxon>
        <taxon>Metazoa</taxon>
        <taxon>Ecdysozoa</taxon>
        <taxon>Arthropoda</taxon>
        <taxon>Hexapoda</taxon>
        <taxon>Insecta</taxon>
        <taxon>Pterygota</taxon>
        <taxon>Neoptera</taxon>
        <taxon>Endopterygota</taxon>
        <taxon>Coleoptera</taxon>
        <taxon>Polyphaga</taxon>
        <taxon>Elateriformia</taxon>
        <taxon>Elateroidea</taxon>
        <taxon>Elateridae</taxon>
        <taxon>Agrypninae</taxon>
        <taxon>Pyrophorini</taxon>
        <taxon>Ignelater</taxon>
    </lineage>
</organism>
<gene>
    <name evidence="1" type="ORF">ILUMI_23919</name>
</gene>
<dbReference type="Gene3D" id="3.90.320.10">
    <property type="match status" value="1"/>
</dbReference>
<accession>A0A8K0CBI9</accession>
<dbReference type="InterPro" id="IPR011335">
    <property type="entry name" value="Restrct_endonuc-II-like"/>
</dbReference>
<comment type="caution">
    <text evidence="1">The sequence shown here is derived from an EMBL/GenBank/DDBJ whole genome shotgun (WGS) entry which is preliminary data.</text>
</comment>
<dbReference type="AlphaFoldDB" id="A0A8K0CBI9"/>
<sequence length="103" mass="12038">MEIRKAKFLNQLAETNREKIEKETQLQKESPRWFVERRKRLTASKFGRICKLENKTPRGAAGNSREPLAIEEVDRKLRVEIKRSGLIIEKDFRFLGASPTVII</sequence>